<sequence length="65" mass="7343">MAFLKGLIPGFLLTFVVAGIIGSNRSNGGWLSIEHIYYQGHDFYWSWPLFLIGTGISWAIFAMME</sequence>
<comment type="caution">
    <text evidence="2">The sequence shown here is derived from an EMBL/GenBank/DDBJ whole genome shotgun (WGS) entry which is preliminary data.</text>
</comment>
<keyword evidence="1" id="KW-0472">Membrane</keyword>
<dbReference type="EMBL" id="JACBZF010000001">
    <property type="protein sequence ID" value="NYH94113.1"/>
    <property type="molecule type" value="Genomic_DNA"/>
</dbReference>
<feature type="transmembrane region" description="Helical" evidence="1">
    <location>
        <begin position="44"/>
        <end position="64"/>
    </location>
</feature>
<dbReference type="Proteomes" id="UP000522081">
    <property type="component" value="Unassembled WGS sequence"/>
</dbReference>
<reference evidence="2 3" key="1">
    <citation type="submission" date="2020-07" db="EMBL/GenBank/DDBJ databases">
        <title>Genomic Encyclopedia of Type Strains, Phase IV (KMG-IV): sequencing the most valuable type-strain genomes for metagenomic binning, comparative biology and taxonomic classification.</title>
        <authorList>
            <person name="Goeker M."/>
        </authorList>
    </citation>
    <scope>NUCLEOTIDE SEQUENCE [LARGE SCALE GENOMIC DNA]</scope>
    <source>
        <strain evidence="2 3">DSM 29043</strain>
    </source>
</reference>
<keyword evidence="1" id="KW-1133">Transmembrane helix</keyword>
<evidence type="ECO:0000256" key="1">
    <source>
        <dbReference type="SAM" id="Phobius"/>
    </source>
</evidence>
<keyword evidence="3" id="KW-1185">Reference proteome</keyword>
<proteinExistence type="predicted"/>
<keyword evidence="1" id="KW-0812">Transmembrane</keyword>
<accession>A0A7Z0BTI5</accession>
<organism evidence="2 3">
    <name type="scientific">Novosphingobium marinum</name>
    <dbReference type="NCBI Taxonomy" id="1514948"/>
    <lineage>
        <taxon>Bacteria</taxon>
        <taxon>Pseudomonadati</taxon>
        <taxon>Pseudomonadota</taxon>
        <taxon>Alphaproteobacteria</taxon>
        <taxon>Sphingomonadales</taxon>
        <taxon>Sphingomonadaceae</taxon>
        <taxon>Novosphingobium</taxon>
    </lineage>
</organism>
<name>A0A7Z0BTI5_9SPHN</name>
<feature type="transmembrane region" description="Helical" evidence="1">
    <location>
        <begin position="7"/>
        <end position="24"/>
    </location>
</feature>
<dbReference type="RefSeq" id="WP_179406065.1">
    <property type="nucleotide sequence ID" value="NZ_BMGF01000001.1"/>
</dbReference>
<evidence type="ECO:0000313" key="2">
    <source>
        <dbReference type="EMBL" id="NYH94113.1"/>
    </source>
</evidence>
<evidence type="ECO:0000313" key="3">
    <source>
        <dbReference type="Proteomes" id="UP000522081"/>
    </source>
</evidence>
<protein>
    <submittedName>
        <fullName evidence="2">Uncharacterized protein</fullName>
    </submittedName>
</protein>
<dbReference type="AlphaFoldDB" id="A0A7Z0BTI5"/>
<gene>
    <name evidence="2" type="ORF">FHS75_000418</name>
</gene>